<dbReference type="PROSITE" id="PS50082">
    <property type="entry name" value="WD_REPEATS_2"/>
    <property type="match status" value="9"/>
</dbReference>
<dbReference type="SUPFAM" id="SSF52540">
    <property type="entry name" value="P-loop containing nucleoside triphosphate hydrolases"/>
    <property type="match status" value="1"/>
</dbReference>
<keyword evidence="6" id="KW-1185">Reference proteome</keyword>
<name>A0AAD6CT67_9EURO</name>
<dbReference type="Pfam" id="PF00400">
    <property type="entry name" value="WD40"/>
    <property type="match status" value="10"/>
</dbReference>
<dbReference type="InterPro" id="IPR020472">
    <property type="entry name" value="WD40_PAC1"/>
</dbReference>
<dbReference type="EMBL" id="JAQIZZ010000006">
    <property type="protein sequence ID" value="KAJ5538322.1"/>
    <property type="molecule type" value="Genomic_DNA"/>
</dbReference>
<feature type="repeat" description="WD" evidence="3">
    <location>
        <begin position="797"/>
        <end position="838"/>
    </location>
</feature>
<dbReference type="SUPFAM" id="SSF50998">
    <property type="entry name" value="Quinoprotein alcohol dehydrogenase-like"/>
    <property type="match status" value="2"/>
</dbReference>
<dbReference type="InterPro" id="IPR011047">
    <property type="entry name" value="Quinoprotein_ADH-like_sf"/>
</dbReference>
<dbReference type="InterPro" id="IPR056884">
    <property type="entry name" value="NPHP3-like_N"/>
</dbReference>
<protein>
    <recommendedName>
        <fullName evidence="4">NACHT domain-containing protein</fullName>
    </recommendedName>
</protein>
<dbReference type="PANTHER" id="PTHR19848">
    <property type="entry name" value="WD40 REPEAT PROTEIN"/>
    <property type="match status" value="1"/>
</dbReference>
<dbReference type="Gene3D" id="2.130.10.10">
    <property type="entry name" value="YVTN repeat-like/Quinoprotein amine dehydrogenase"/>
    <property type="match status" value="5"/>
</dbReference>
<sequence length="1306" mass="144623">MASTQNFGRNHGGFQVGNNFGQIENVNINTDDDVDRLCLRTLRCPDSFAVKNRLKGTKDKLVHASIEWIFRDPRYIGWQDGEETGLLWIQGGAGKGKTMMSIGLIERLLLAHNGPCVVTYFFCQDADHELNTLEAVIKGLILQLLHQEERLKVSLRNRWDTVNGRFEKDVTSWEVLWNILLEMLNNCTCQRVYAFVDALDECRDSGMADFLKLIVRTGLDQVSKIKWLLTSRPLESAQRELLVGNDQEQVILELHSQQFSEAIRTYIASKVAELNRRHRYQEELRKKIETILNDKSEGTYLWVSLACKRLENVHRNEALAAIQQLPPGLHSIYHRMYTQLGIGDTVDRKRCIELLNVMMLVYQPLQVVEVESLTGFTDEYFEIEELVGKCASFITMRGTFIEFIHQSARDFLAEQKRQSDLLDSHEHFGHGELALRCLSSLCERLKVNICDLPRPDSTRNSIQESRNKEPTTLLSRIRYAALFWPQHLESGKQSRIVQNALGERGLADKFLRTRLLEWLECLSLLDELQGALKSLQAIRDTAGSASPVAILTQDATRLLLRHYHTITNWPLQIYSSGIIFSPEKSIVRGANMGKIPIWIKNVPRMESVWSSLISTLFGPAAGVADLVFSPDGKSFASGSSNRVIGLWNATTGDLLKILEASSSVDAVTFSPDSKTIASGCRDGSIRLWDITTGASHDFSKAHSHPIHAIAFSPDGKHIASASTDKSIKLWDFTTVAIRGPKTTLVSDPGSFSTAMTFSPGGKYIAIGSRTIGTTYETISLWDTFTGDLQKTLEVGIWRGLTDAINALAISPNGRLLASGSIYGTIHIWDTFTGDRQTPLRPINETEITAISFSPNGENIALGSDDGTVKLLNIMTGDIQKTFRGLLYAIDAVAFSPDGRSLVSASRDRSIKLWDATTGDFQQTLDGHLYTTTAASSSEDGLITSGGIRDDTKPHHSASMEGHSQGVYNVMFSPDGKQIASASSTDATIKLWDATTGEVQKTLKDHSGIFYSLAFSPSGKYIASGSLNRTVKLWDTGTGVIHETFRGHSGAIYSIAFSPDGKHIASGSWDKTVKLWDCATGTLQRTFEGHTDEVRILAFSPDGKFIASGCYNCSGLGNSPKSIKLWDISTGDLQRTLKSDSNCSLAALTFSPDCSYIACASVFGHAGFKTTSTINIWAIAQVLSDTESLSARFSRNFRLRPSKKIKLQGSIRTLEFSADGEILQTNIGAIKLKAYHTQGDSSPLEFSDSLGVKGQWIQYGDLRILRLPSDFKPVFCDVRDDRLAIGFENGRVLGFIIDCARLKALFK</sequence>
<reference evidence="5 6" key="1">
    <citation type="journal article" date="2023" name="IMA Fungus">
        <title>Comparative genomic study of the Penicillium genus elucidates a diverse pangenome and 15 lateral gene transfer events.</title>
        <authorList>
            <person name="Petersen C."/>
            <person name="Sorensen T."/>
            <person name="Nielsen M.R."/>
            <person name="Sondergaard T.E."/>
            <person name="Sorensen J.L."/>
            <person name="Fitzpatrick D.A."/>
            <person name="Frisvad J.C."/>
            <person name="Nielsen K.L."/>
        </authorList>
    </citation>
    <scope>NUCLEOTIDE SEQUENCE [LARGE SCALE GENOMIC DNA]</scope>
    <source>
        <strain evidence="5 6">IBT 35679</strain>
    </source>
</reference>
<dbReference type="PRINTS" id="PR00320">
    <property type="entry name" value="GPROTEINBRPT"/>
</dbReference>
<dbReference type="Gene3D" id="3.40.50.300">
    <property type="entry name" value="P-loop containing nucleotide triphosphate hydrolases"/>
    <property type="match status" value="1"/>
</dbReference>
<dbReference type="InterPro" id="IPR015943">
    <property type="entry name" value="WD40/YVTN_repeat-like_dom_sf"/>
</dbReference>
<evidence type="ECO:0000259" key="4">
    <source>
        <dbReference type="PROSITE" id="PS50837"/>
    </source>
</evidence>
<feature type="repeat" description="WD" evidence="3">
    <location>
        <begin position="1002"/>
        <end position="1043"/>
    </location>
</feature>
<accession>A0AAD6CT67</accession>
<feature type="domain" description="NACHT" evidence="4">
    <location>
        <begin position="85"/>
        <end position="233"/>
    </location>
</feature>
<dbReference type="InterPro" id="IPR007111">
    <property type="entry name" value="NACHT_NTPase"/>
</dbReference>
<dbReference type="Proteomes" id="UP001220324">
    <property type="component" value="Unassembled WGS sequence"/>
</dbReference>
<comment type="caution">
    <text evidence="5">The sequence shown here is derived from an EMBL/GenBank/DDBJ whole genome shotgun (WGS) entry which is preliminary data.</text>
</comment>
<feature type="repeat" description="WD" evidence="3">
    <location>
        <begin position="959"/>
        <end position="1001"/>
    </location>
</feature>
<evidence type="ECO:0000313" key="5">
    <source>
        <dbReference type="EMBL" id="KAJ5538322.1"/>
    </source>
</evidence>
<feature type="repeat" description="WD" evidence="3">
    <location>
        <begin position="1044"/>
        <end position="1085"/>
    </location>
</feature>
<evidence type="ECO:0000256" key="3">
    <source>
        <dbReference type="PROSITE-ProRule" id="PRU00221"/>
    </source>
</evidence>
<dbReference type="CDD" id="cd00200">
    <property type="entry name" value="WD40"/>
    <property type="match status" value="2"/>
</dbReference>
<dbReference type="PROSITE" id="PS50294">
    <property type="entry name" value="WD_REPEATS_REGION"/>
    <property type="match status" value="8"/>
</dbReference>
<dbReference type="SMART" id="SM00320">
    <property type="entry name" value="WD40"/>
    <property type="match status" value="12"/>
</dbReference>
<feature type="repeat" description="WD" evidence="3">
    <location>
        <begin position="657"/>
        <end position="698"/>
    </location>
</feature>
<keyword evidence="1 3" id="KW-0853">WD repeat</keyword>
<dbReference type="PROSITE" id="PS00678">
    <property type="entry name" value="WD_REPEATS_1"/>
    <property type="match status" value="4"/>
</dbReference>
<feature type="repeat" description="WD" evidence="3">
    <location>
        <begin position="616"/>
        <end position="657"/>
    </location>
</feature>
<keyword evidence="2" id="KW-0677">Repeat</keyword>
<dbReference type="InterPro" id="IPR027417">
    <property type="entry name" value="P-loop_NTPase"/>
</dbReference>
<dbReference type="InterPro" id="IPR019775">
    <property type="entry name" value="WD40_repeat_CS"/>
</dbReference>
<dbReference type="InterPro" id="IPR001680">
    <property type="entry name" value="WD40_rpt"/>
</dbReference>
<dbReference type="FunFam" id="3.40.50.300:FF:001638">
    <property type="entry name" value="NACHT and WD40 domain protein"/>
    <property type="match status" value="1"/>
</dbReference>
<dbReference type="PANTHER" id="PTHR19848:SF8">
    <property type="entry name" value="F-BOX AND WD REPEAT DOMAIN CONTAINING 7"/>
    <property type="match status" value="1"/>
</dbReference>
<evidence type="ECO:0000256" key="1">
    <source>
        <dbReference type="ARBA" id="ARBA00022574"/>
    </source>
</evidence>
<organism evidence="5 6">
    <name type="scientific">Penicillium frequentans</name>
    <dbReference type="NCBI Taxonomy" id="3151616"/>
    <lineage>
        <taxon>Eukaryota</taxon>
        <taxon>Fungi</taxon>
        <taxon>Dikarya</taxon>
        <taxon>Ascomycota</taxon>
        <taxon>Pezizomycotina</taxon>
        <taxon>Eurotiomycetes</taxon>
        <taxon>Eurotiomycetidae</taxon>
        <taxon>Eurotiales</taxon>
        <taxon>Aspergillaceae</taxon>
        <taxon>Penicillium</taxon>
    </lineage>
</organism>
<dbReference type="Pfam" id="PF24883">
    <property type="entry name" value="NPHP3_N"/>
    <property type="match status" value="1"/>
</dbReference>
<dbReference type="PROSITE" id="PS50837">
    <property type="entry name" value="NACHT"/>
    <property type="match status" value="1"/>
</dbReference>
<feature type="repeat" description="WD" evidence="3">
    <location>
        <begin position="699"/>
        <end position="734"/>
    </location>
</feature>
<gene>
    <name evidence="5" type="ORF">N7494_007801</name>
</gene>
<feature type="repeat" description="WD" evidence="3">
    <location>
        <begin position="840"/>
        <end position="881"/>
    </location>
</feature>
<feature type="repeat" description="WD" evidence="3">
    <location>
        <begin position="882"/>
        <end position="923"/>
    </location>
</feature>
<evidence type="ECO:0000313" key="6">
    <source>
        <dbReference type="Proteomes" id="UP001220324"/>
    </source>
</evidence>
<proteinExistence type="predicted"/>
<evidence type="ECO:0000256" key="2">
    <source>
        <dbReference type="ARBA" id="ARBA00022737"/>
    </source>
</evidence>